<dbReference type="SUPFAM" id="SSF55120">
    <property type="entry name" value="Pseudouridine synthase"/>
    <property type="match status" value="1"/>
</dbReference>
<evidence type="ECO:0000313" key="9">
    <source>
        <dbReference type="EMBL" id="MPW26023.1"/>
    </source>
</evidence>
<evidence type="ECO:0000256" key="7">
    <source>
        <dbReference type="RuleBase" id="RU362028"/>
    </source>
</evidence>
<dbReference type="SUPFAM" id="SSF55174">
    <property type="entry name" value="Alpha-L RNA-binding motif"/>
    <property type="match status" value="1"/>
</dbReference>
<evidence type="ECO:0000256" key="2">
    <source>
        <dbReference type="ARBA" id="ARBA00010876"/>
    </source>
</evidence>
<dbReference type="EC" id="5.4.99.-" evidence="7"/>
<dbReference type="CDD" id="cd00165">
    <property type="entry name" value="S4"/>
    <property type="match status" value="1"/>
</dbReference>
<keyword evidence="3 6" id="KW-0694">RNA-binding</keyword>
<dbReference type="GO" id="GO:0000455">
    <property type="term" value="P:enzyme-directed rRNA pseudouridine synthesis"/>
    <property type="evidence" value="ECO:0007669"/>
    <property type="project" value="TreeGrafter"/>
</dbReference>
<organism evidence="9 10">
    <name type="scientific">Alkalibaculum sporogenes</name>
    <dbReference type="NCBI Taxonomy" id="2655001"/>
    <lineage>
        <taxon>Bacteria</taxon>
        <taxon>Bacillati</taxon>
        <taxon>Bacillota</taxon>
        <taxon>Clostridia</taxon>
        <taxon>Eubacteriales</taxon>
        <taxon>Eubacteriaceae</taxon>
        <taxon>Alkalibaculum</taxon>
    </lineage>
</organism>
<dbReference type="InterPro" id="IPR020103">
    <property type="entry name" value="PsdUridine_synth_cat_dom_sf"/>
</dbReference>
<dbReference type="Pfam" id="PF00849">
    <property type="entry name" value="PseudoU_synth_2"/>
    <property type="match status" value="1"/>
</dbReference>
<comment type="similarity">
    <text evidence="2 7">Belongs to the pseudouridine synthase RluA family.</text>
</comment>
<dbReference type="InterPro" id="IPR006145">
    <property type="entry name" value="PsdUridine_synth_RsuA/RluA"/>
</dbReference>
<dbReference type="FunFam" id="3.30.2350.10:FF:000006">
    <property type="entry name" value="Pseudouridine synthase"/>
    <property type="match status" value="1"/>
</dbReference>
<name>A0A6A7KAF8_9FIRM</name>
<comment type="catalytic activity">
    <reaction evidence="1 7">
        <text>a uridine in RNA = a pseudouridine in RNA</text>
        <dbReference type="Rhea" id="RHEA:48348"/>
        <dbReference type="Rhea" id="RHEA-COMP:12068"/>
        <dbReference type="Rhea" id="RHEA-COMP:12069"/>
        <dbReference type="ChEBI" id="CHEBI:65314"/>
        <dbReference type="ChEBI" id="CHEBI:65315"/>
    </reaction>
</comment>
<evidence type="ECO:0000256" key="6">
    <source>
        <dbReference type="PROSITE-ProRule" id="PRU00182"/>
    </source>
</evidence>
<dbReference type="Pfam" id="PF01479">
    <property type="entry name" value="S4"/>
    <property type="match status" value="1"/>
</dbReference>
<evidence type="ECO:0000259" key="8">
    <source>
        <dbReference type="SMART" id="SM00363"/>
    </source>
</evidence>
<dbReference type="InterPro" id="IPR050188">
    <property type="entry name" value="RluA_PseudoU_synthase"/>
</dbReference>
<gene>
    <name evidence="9" type="ORF">GC105_09495</name>
</gene>
<dbReference type="InterPro" id="IPR006225">
    <property type="entry name" value="PsdUridine_synth_RluC/D"/>
</dbReference>
<comment type="caution">
    <text evidence="9">The sequence shown here is derived from an EMBL/GenBank/DDBJ whole genome shotgun (WGS) entry which is preliminary data.</text>
</comment>
<proteinExistence type="inferred from homology"/>
<dbReference type="Proteomes" id="UP000440004">
    <property type="component" value="Unassembled WGS sequence"/>
</dbReference>
<feature type="domain" description="RNA-binding S4" evidence="8">
    <location>
        <begin position="15"/>
        <end position="79"/>
    </location>
</feature>
<accession>A0A6A7KAF8</accession>
<dbReference type="NCBIfam" id="TIGR00005">
    <property type="entry name" value="rluA_subfam"/>
    <property type="match status" value="1"/>
</dbReference>
<dbReference type="AlphaFoldDB" id="A0A6A7KAF8"/>
<dbReference type="PANTHER" id="PTHR21600">
    <property type="entry name" value="MITOCHONDRIAL RNA PSEUDOURIDINE SYNTHASE"/>
    <property type="match status" value="1"/>
</dbReference>
<comment type="function">
    <text evidence="7">Responsible for synthesis of pseudouridine from uracil.</text>
</comment>
<dbReference type="GO" id="GO:0120159">
    <property type="term" value="F:rRNA pseudouridine synthase activity"/>
    <property type="evidence" value="ECO:0007669"/>
    <property type="project" value="UniProtKB-ARBA"/>
</dbReference>
<protein>
    <recommendedName>
        <fullName evidence="7">Pseudouridine synthase</fullName>
        <ecNumber evidence="7">5.4.99.-</ecNumber>
    </recommendedName>
</protein>
<dbReference type="SMART" id="SM00363">
    <property type="entry name" value="S4"/>
    <property type="match status" value="1"/>
</dbReference>
<feature type="active site" evidence="5">
    <location>
        <position position="138"/>
    </location>
</feature>
<dbReference type="CDD" id="cd02869">
    <property type="entry name" value="PseudoU_synth_RluA_like"/>
    <property type="match status" value="1"/>
</dbReference>
<dbReference type="InterPro" id="IPR006224">
    <property type="entry name" value="PsdUridine_synth_RluA-like_CS"/>
</dbReference>
<dbReference type="InterPro" id="IPR036986">
    <property type="entry name" value="S4_RNA-bd_sf"/>
</dbReference>
<evidence type="ECO:0000256" key="1">
    <source>
        <dbReference type="ARBA" id="ARBA00000073"/>
    </source>
</evidence>
<dbReference type="EMBL" id="WHNX01000013">
    <property type="protein sequence ID" value="MPW26023.1"/>
    <property type="molecule type" value="Genomic_DNA"/>
</dbReference>
<dbReference type="InterPro" id="IPR002942">
    <property type="entry name" value="S4_RNA-bd"/>
</dbReference>
<dbReference type="RefSeq" id="WP_152804105.1">
    <property type="nucleotide sequence ID" value="NZ_WHNX01000013.1"/>
</dbReference>
<evidence type="ECO:0000256" key="5">
    <source>
        <dbReference type="PIRSR" id="PIRSR606225-1"/>
    </source>
</evidence>
<evidence type="ECO:0000313" key="10">
    <source>
        <dbReference type="Proteomes" id="UP000440004"/>
    </source>
</evidence>
<reference evidence="9 10" key="1">
    <citation type="submission" date="2019-10" db="EMBL/GenBank/DDBJ databases">
        <title>Alkalibaculum tamaniensis sp.nov., a new alkaliphilic acetogen, isolated on methoxylated aromatics from a mud volcano.</title>
        <authorList>
            <person name="Khomyakova M.A."/>
            <person name="Merkel A.Y."/>
            <person name="Bonch-Osmolovskaya E.A."/>
            <person name="Slobodkin A.I."/>
        </authorList>
    </citation>
    <scope>NUCLEOTIDE SEQUENCE [LARGE SCALE GENOMIC DNA]</scope>
    <source>
        <strain evidence="9 10">M08DMB</strain>
    </source>
</reference>
<evidence type="ECO:0000256" key="4">
    <source>
        <dbReference type="ARBA" id="ARBA00023235"/>
    </source>
</evidence>
<dbReference type="Gene3D" id="3.30.2350.10">
    <property type="entry name" value="Pseudouridine synthase"/>
    <property type="match status" value="1"/>
</dbReference>
<keyword evidence="10" id="KW-1185">Reference proteome</keyword>
<dbReference type="Gene3D" id="3.10.290.10">
    <property type="entry name" value="RNA-binding S4 domain"/>
    <property type="match status" value="1"/>
</dbReference>
<dbReference type="GO" id="GO:0003723">
    <property type="term" value="F:RNA binding"/>
    <property type="evidence" value="ECO:0007669"/>
    <property type="project" value="UniProtKB-KW"/>
</dbReference>
<dbReference type="PANTHER" id="PTHR21600:SF44">
    <property type="entry name" value="RIBOSOMAL LARGE SUBUNIT PSEUDOURIDINE SYNTHASE D"/>
    <property type="match status" value="1"/>
</dbReference>
<sequence length="302" mass="34340">MEIYNFIIKEQDLKKRLDQFLSEVIPDLSRTYIKKLIEDDNVTVNLDKSKVSYKLQEGDEVQIGVPTPEKINVEPQDINLDIVYEDEHLVVVNKVQGMVVHPAPGNYSDTLVNALLFHIKDLSDINGVYRPGIVHRIDKDTSGLLVVAKSDLAHKSLSIQLKDHTINRKYIALVEGTIVEENGTIDAPIGRHQNNRKKMTVTDKNSKNAITHFKVIRRFNKNTLIEAKLKTGRTHQIRVHMSFIGHPVVGDNTYGLIKQKLYSKGQLLHAYLLGFDHPSTGEYMEFSSEVPKYFQAVLDELS</sequence>
<keyword evidence="4 7" id="KW-0413">Isomerase</keyword>
<dbReference type="PROSITE" id="PS50889">
    <property type="entry name" value="S4"/>
    <property type="match status" value="1"/>
</dbReference>
<evidence type="ECO:0000256" key="3">
    <source>
        <dbReference type="ARBA" id="ARBA00022884"/>
    </source>
</evidence>
<dbReference type="PROSITE" id="PS01129">
    <property type="entry name" value="PSI_RLU"/>
    <property type="match status" value="1"/>
</dbReference>